<evidence type="ECO:0000313" key="8">
    <source>
        <dbReference type="Proteomes" id="UP000316079"/>
    </source>
</evidence>
<keyword evidence="3" id="KW-0202">Cytokine</keyword>
<dbReference type="PROSITE" id="PS00251">
    <property type="entry name" value="THD_1"/>
    <property type="match status" value="1"/>
</dbReference>
<keyword evidence="5" id="KW-0812">Transmembrane</keyword>
<dbReference type="Gene3D" id="2.60.120.40">
    <property type="match status" value="1"/>
</dbReference>
<protein>
    <recommendedName>
        <fullName evidence="6">THD domain-containing protein</fullName>
    </recommendedName>
</protein>
<keyword evidence="4 5" id="KW-0472">Membrane</keyword>
<gene>
    <name evidence="7" type="ORF">DNTS_002624</name>
</gene>
<dbReference type="SUPFAM" id="SSF49842">
    <property type="entry name" value="TNF-like"/>
    <property type="match status" value="1"/>
</dbReference>
<keyword evidence="5" id="KW-1133">Transmembrane helix</keyword>
<dbReference type="SMART" id="SM00207">
    <property type="entry name" value="TNF"/>
    <property type="match status" value="1"/>
</dbReference>
<dbReference type="Pfam" id="PF00229">
    <property type="entry name" value="TNF"/>
    <property type="match status" value="1"/>
</dbReference>
<evidence type="ECO:0000313" key="7">
    <source>
        <dbReference type="EMBL" id="TRY57143.1"/>
    </source>
</evidence>
<evidence type="ECO:0000256" key="3">
    <source>
        <dbReference type="ARBA" id="ARBA00022514"/>
    </source>
</evidence>
<name>A0A553MVC7_9TELE</name>
<comment type="caution">
    <text evidence="7">The sequence shown here is derived from an EMBL/GenBank/DDBJ whole genome shotgun (WGS) entry which is preliminary data.</text>
</comment>
<dbReference type="AlphaFoldDB" id="A0A553MVC7"/>
<feature type="transmembrane region" description="Helical" evidence="5">
    <location>
        <begin position="35"/>
        <end position="55"/>
    </location>
</feature>
<dbReference type="GO" id="GO:0005615">
    <property type="term" value="C:extracellular space"/>
    <property type="evidence" value="ECO:0007669"/>
    <property type="project" value="UniProtKB-KW"/>
</dbReference>
<feature type="domain" description="THD" evidence="6">
    <location>
        <begin position="121"/>
        <end position="257"/>
    </location>
</feature>
<evidence type="ECO:0000256" key="4">
    <source>
        <dbReference type="ARBA" id="ARBA00023136"/>
    </source>
</evidence>
<reference evidence="7 8" key="1">
    <citation type="journal article" date="2019" name="Sci. Data">
        <title>Hybrid genome assembly and annotation of Danionella translucida.</title>
        <authorList>
            <person name="Kadobianskyi M."/>
            <person name="Schulze L."/>
            <person name="Schuelke M."/>
            <person name="Judkewitz B."/>
        </authorList>
    </citation>
    <scope>NUCLEOTIDE SEQUENCE [LARGE SCALE GENOMIC DNA]</scope>
    <source>
        <strain evidence="7 8">Bolton</strain>
    </source>
</reference>
<comment type="similarity">
    <text evidence="2">Belongs to the tumor necrosis factor family.</text>
</comment>
<evidence type="ECO:0000256" key="5">
    <source>
        <dbReference type="SAM" id="Phobius"/>
    </source>
</evidence>
<dbReference type="Proteomes" id="UP000316079">
    <property type="component" value="Unassembled WGS sequence"/>
</dbReference>
<accession>A0A553MVC7</accession>
<dbReference type="OrthoDB" id="8667946at2759"/>
<dbReference type="PROSITE" id="PS50049">
    <property type="entry name" value="THD_2"/>
    <property type="match status" value="1"/>
</dbReference>
<dbReference type="InterPro" id="IPR008983">
    <property type="entry name" value="Tumour_necrosis_fac-like_dom"/>
</dbReference>
<comment type="subcellular location">
    <subcellularLocation>
        <location evidence="1">Membrane</location>
    </subcellularLocation>
</comment>
<dbReference type="GO" id="GO:0006955">
    <property type="term" value="P:immune response"/>
    <property type="evidence" value="ECO:0007669"/>
    <property type="project" value="InterPro"/>
</dbReference>
<proteinExistence type="inferred from homology"/>
<dbReference type="PANTHER" id="PTHR11471:SF57">
    <property type="entry name" value="CD154"/>
    <property type="match status" value="1"/>
</dbReference>
<organism evidence="7 8">
    <name type="scientific">Danionella cerebrum</name>
    <dbReference type="NCBI Taxonomy" id="2873325"/>
    <lineage>
        <taxon>Eukaryota</taxon>
        <taxon>Metazoa</taxon>
        <taxon>Chordata</taxon>
        <taxon>Craniata</taxon>
        <taxon>Vertebrata</taxon>
        <taxon>Euteleostomi</taxon>
        <taxon>Actinopterygii</taxon>
        <taxon>Neopterygii</taxon>
        <taxon>Teleostei</taxon>
        <taxon>Ostariophysi</taxon>
        <taxon>Cypriniformes</taxon>
        <taxon>Danionidae</taxon>
        <taxon>Danioninae</taxon>
        <taxon>Danionella</taxon>
    </lineage>
</organism>
<evidence type="ECO:0000259" key="6">
    <source>
        <dbReference type="PROSITE" id="PS50049"/>
    </source>
</evidence>
<dbReference type="GO" id="GO:0005125">
    <property type="term" value="F:cytokine activity"/>
    <property type="evidence" value="ECO:0007669"/>
    <property type="project" value="UniProtKB-KW"/>
</dbReference>
<dbReference type="InterPro" id="IPR006052">
    <property type="entry name" value="TNF_dom"/>
</dbReference>
<keyword evidence="8" id="KW-1185">Reference proteome</keyword>
<dbReference type="GO" id="GO:0005164">
    <property type="term" value="F:tumor necrosis factor receptor binding"/>
    <property type="evidence" value="ECO:0007669"/>
    <property type="project" value="InterPro"/>
</dbReference>
<dbReference type="EMBL" id="SRMA01027247">
    <property type="protein sequence ID" value="TRY57143.1"/>
    <property type="molecule type" value="Genomic_DNA"/>
</dbReference>
<dbReference type="GO" id="GO:0016020">
    <property type="term" value="C:membrane"/>
    <property type="evidence" value="ECO:0007669"/>
    <property type="project" value="UniProtKB-SubCell"/>
</dbReference>
<evidence type="ECO:0000256" key="1">
    <source>
        <dbReference type="ARBA" id="ARBA00004370"/>
    </source>
</evidence>
<sequence length="258" mass="28936">MINTYHSSFGPPPVPPRAGYTKAPGAKGNTPLVKFLSVMLLLLMLLTFGGFFYFFQKLNLELHGSFFGDMVNFKSIQDCLNGKNGKECQNLMEHYKDIMDKVSSANGKAFSLTGAQSFNGPAARLELINENNPECKKMPPMNKNLWWDRQHSLLMGVELDSTPDMLKIKIPGIYFIHSQVSFSRYHPSSSLKQSVMSTKRKTSLLQSFCTVNQNATEICTATTAGIFPLEKHEKIFVSVTNTSLINRNSCLFGLFKLR</sequence>
<dbReference type="STRING" id="623744.A0A553MVC7"/>
<dbReference type="PANTHER" id="PTHR11471">
    <property type="entry name" value="TUMOR NECROSIS FACTOR FAMILY MEMBER"/>
    <property type="match status" value="1"/>
</dbReference>
<evidence type="ECO:0000256" key="2">
    <source>
        <dbReference type="ARBA" id="ARBA00008670"/>
    </source>
</evidence>
<dbReference type="InterPro" id="IPR021184">
    <property type="entry name" value="TNF_CS"/>
</dbReference>